<keyword evidence="4 6" id="KW-0238">DNA-binding</keyword>
<protein>
    <recommendedName>
        <fullName evidence="7">Topo IIA-type catalytic domain-containing protein</fullName>
    </recommendedName>
</protein>
<evidence type="ECO:0000256" key="5">
    <source>
        <dbReference type="ARBA" id="ARBA00023235"/>
    </source>
</evidence>
<dbReference type="InterPro" id="IPR013760">
    <property type="entry name" value="Topo_IIA-like_dom_sf"/>
</dbReference>
<dbReference type="GO" id="GO:0005737">
    <property type="term" value="C:cytoplasm"/>
    <property type="evidence" value="ECO:0007669"/>
    <property type="project" value="TreeGrafter"/>
</dbReference>
<dbReference type="GO" id="GO:0005524">
    <property type="term" value="F:ATP binding"/>
    <property type="evidence" value="ECO:0007669"/>
    <property type="project" value="InterPro"/>
</dbReference>
<dbReference type="InterPro" id="IPR013758">
    <property type="entry name" value="Topo_IIA_A/C_ab"/>
</dbReference>
<dbReference type="GO" id="GO:0003677">
    <property type="term" value="F:DNA binding"/>
    <property type="evidence" value="ECO:0007669"/>
    <property type="project" value="UniProtKB-UniRule"/>
</dbReference>
<keyword evidence="3" id="KW-0799">Topoisomerase</keyword>
<evidence type="ECO:0000256" key="3">
    <source>
        <dbReference type="ARBA" id="ARBA00023029"/>
    </source>
</evidence>
<name>A0A202BRH7_9FLAO</name>
<sequence>RDKKIDGITDLRDESDRNGMRIVIELRRDVNPGVVLNNLYKHTAMQSTFGINMLAIVNKEPKILNLREVLYHYLQHQ</sequence>
<keyword evidence="9" id="KW-1185">Reference proteome</keyword>
<dbReference type="InterPro" id="IPR002205">
    <property type="entry name" value="Topo_IIA_dom_A"/>
</dbReference>
<evidence type="ECO:0000313" key="9">
    <source>
        <dbReference type="Proteomes" id="UP000196355"/>
    </source>
</evidence>
<feature type="domain" description="Topo IIA-type catalytic" evidence="7">
    <location>
        <begin position="1"/>
        <end position="77"/>
    </location>
</feature>
<keyword evidence="5" id="KW-0413">Isomerase</keyword>
<dbReference type="PANTHER" id="PTHR43493">
    <property type="entry name" value="DNA GYRASE/TOPOISOMERASE SUBUNIT A"/>
    <property type="match status" value="1"/>
</dbReference>
<evidence type="ECO:0000256" key="2">
    <source>
        <dbReference type="ARBA" id="ARBA00008263"/>
    </source>
</evidence>
<feature type="non-terminal residue" evidence="8">
    <location>
        <position position="77"/>
    </location>
</feature>
<dbReference type="PANTHER" id="PTHR43493:SF5">
    <property type="entry name" value="DNA GYRASE SUBUNIT A, CHLOROPLASTIC_MITOCHONDRIAL"/>
    <property type="match status" value="1"/>
</dbReference>
<dbReference type="AlphaFoldDB" id="A0A202BRH7"/>
<dbReference type="Gene3D" id="3.30.1360.40">
    <property type="match status" value="1"/>
</dbReference>
<gene>
    <name evidence="8" type="ORF">B0E34_19490</name>
</gene>
<accession>A0A202BRH7</accession>
<feature type="non-terminal residue" evidence="8">
    <location>
        <position position="1"/>
    </location>
</feature>
<dbReference type="EMBL" id="MVAG01000181">
    <property type="protein sequence ID" value="OVE54074.1"/>
    <property type="molecule type" value="Genomic_DNA"/>
</dbReference>
<comment type="similarity">
    <text evidence="2">Belongs to the type II topoisomerase GyrA/ParC subunit family.</text>
</comment>
<reference evidence="9" key="1">
    <citation type="submission" date="2017-02" db="EMBL/GenBank/DDBJ databases">
        <authorList>
            <person name="Tetz G."/>
            <person name="Tetz V."/>
        </authorList>
    </citation>
    <scope>NUCLEOTIDE SEQUENCE [LARGE SCALE GENOMIC DNA]</scope>
    <source>
        <strain evidence="9">VT16-26</strain>
    </source>
</reference>
<proteinExistence type="inferred from homology"/>
<evidence type="ECO:0000313" key="8">
    <source>
        <dbReference type="EMBL" id="OVE54074.1"/>
    </source>
</evidence>
<dbReference type="GO" id="GO:0006265">
    <property type="term" value="P:DNA topological change"/>
    <property type="evidence" value="ECO:0007669"/>
    <property type="project" value="InterPro"/>
</dbReference>
<dbReference type="GO" id="GO:0003918">
    <property type="term" value="F:DNA topoisomerase type II (double strand cut, ATP-hydrolyzing) activity"/>
    <property type="evidence" value="ECO:0007669"/>
    <property type="project" value="UniProtKB-EC"/>
</dbReference>
<evidence type="ECO:0000259" key="7">
    <source>
        <dbReference type="PROSITE" id="PS52040"/>
    </source>
</evidence>
<dbReference type="InterPro" id="IPR050220">
    <property type="entry name" value="Type_II_DNA_Topoisomerases"/>
</dbReference>
<dbReference type="Pfam" id="PF00521">
    <property type="entry name" value="DNA_topoisoIV"/>
    <property type="match status" value="1"/>
</dbReference>
<dbReference type="GO" id="GO:0009330">
    <property type="term" value="C:DNA topoisomerase type II (double strand cut, ATP-hydrolyzing) complex"/>
    <property type="evidence" value="ECO:0007669"/>
    <property type="project" value="TreeGrafter"/>
</dbReference>
<dbReference type="Gene3D" id="3.90.199.10">
    <property type="entry name" value="Topoisomerase II, domain 5"/>
    <property type="match status" value="1"/>
</dbReference>
<organism evidence="8 9">
    <name type="scientific">Chryseobacterium mucoviscidosis</name>
    <dbReference type="NCBI Taxonomy" id="1945581"/>
    <lineage>
        <taxon>Bacteria</taxon>
        <taxon>Pseudomonadati</taxon>
        <taxon>Bacteroidota</taxon>
        <taxon>Flavobacteriia</taxon>
        <taxon>Flavobacteriales</taxon>
        <taxon>Weeksellaceae</taxon>
        <taxon>Chryseobacterium group</taxon>
        <taxon>Chryseobacterium</taxon>
    </lineage>
</organism>
<evidence type="ECO:0000256" key="6">
    <source>
        <dbReference type="PROSITE-ProRule" id="PRU01384"/>
    </source>
</evidence>
<comment type="catalytic activity">
    <reaction evidence="1">
        <text>ATP-dependent breakage, passage and rejoining of double-stranded DNA.</text>
        <dbReference type="EC" id="5.6.2.2"/>
    </reaction>
</comment>
<dbReference type="Proteomes" id="UP000196355">
    <property type="component" value="Unassembled WGS sequence"/>
</dbReference>
<dbReference type="SUPFAM" id="SSF56719">
    <property type="entry name" value="Type II DNA topoisomerase"/>
    <property type="match status" value="1"/>
</dbReference>
<evidence type="ECO:0000256" key="4">
    <source>
        <dbReference type="ARBA" id="ARBA00023125"/>
    </source>
</evidence>
<comment type="caution">
    <text evidence="8">The sequence shown here is derived from an EMBL/GenBank/DDBJ whole genome shotgun (WGS) entry which is preliminary data.</text>
</comment>
<comment type="caution">
    <text evidence="6">Lacks conserved residue(s) required for the propagation of feature annotation.</text>
</comment>
<dbReference type="PROSITE" id="PS52040">
    <property type="entry name" value="TOPO_IIA"/>
    <property type="match status" value="1"/>
</dbReference>
<evidence type="ECO:0000256" key="1">
    <source>
        <dbReference type="ARBA" id="ARBA00000185"/>
    </source>
</evidence>